<evidence type="ECO:0000256" key="1">
    <source>
        <dbReference type="SAM" id="Phobius"/>
    </source>
</evidence>
<evidence type="ECO:0000313" key="2">
    <source>
        <dbReference type="EMBL" id="KDQ58831.1"/>
    </source>
</evidence>
<dbReference type="HOGENOM" id="CLU_1421614_0_0_1"/>
<feature type="transmembrane region" description="Helical" evidence="1">
    <location>
        <begin position="21"/>
        <end position="40"/>
    </location>
</feature>
<keyword evidence="1" id="KW-0472">Membrane</keyword>
<name>A0A067Q8B6_9AGAM</name>
<dbReference type="InParanoid" id="A0A067Q8B6"/>
<dbReference type="Proteomes" id="UP000027265">
    <property type="component" value="Unassembled WGS sequence"/>
</dbReference>
<reference evidence="3" key="1">
    <citation type="journal article" date="2014" name="Proc. Natl. Acad. Sci. U.S.A.">
        <title>Extensive sampling of basidiomycete genomes demonstrates inadequacy of the white-rot/brown-rot paradigm for wood decay fungi.</title>
        <authorList>
            <person name="Riley R."/>
            <person name="Salamov A.A."/>
            <person name="Brown D.W."/>
            <person name="Nagy L.G."/>
            <person name="Floudas D."/>
            <person name="Held B.W."/>
            <person name="Levasseur A."/>
            <person name="Lombard V."/>
            <person name="Morin E."/>
            <person name="Otillar R."/>
            <person name="Lindquist E.A."/>
            <person name="Sun H."/>
            <person name="LaButti K.M."/>
            <person name="Schmutz J."/>
            <person name="Jabbour D."/>
            <person name="Luo H."/>
            <person name="Baker S.E."/>
            <person name="Pisabarro A.G."/>
            <person name="Walton J.D."/>
            <person name="Blanchette R.A."/>
            <person name="Henrissat B."/>
            <person name="Martin F."/>
            <person name="Cullen D."/>
            <person name="Hibbett D.S."/>
            <person name="Grigoriev I.V."/>
        </authorList>
    </citation>
    <scope>NUCLEOTIDE SEQUENCE [LARGE SCALE GENOMIC DNA]</scope>
    <source>
        <strain evidence="3">MUCL 33604</strain>
    </source>
</reference>
<keyword evidence="1" id="KW-1133">Transmembrane helix</keyword>
<dbReference type="AlphaFoldDB" id="A0A067Q8B6"/>
<protein>
    <submittedName>
        <fullName evidence="2">Uncharacterized protein</fullName>
    </submittedName>
</protein>
<keyword evidence="3" id="KW-1185">Reference proteome</keyword>
<accession>A0A067Q8B6</accession>
<gene>
    <name evidence="2" type="ORF">JAAARDRAFT_715007</name>
</gene>
<proteinExistence type="predicted"/>
<keyword evidence="1" id="KW-0812">Transmembrane</keyword>
<evidence type="ECO:0000313" key="3">
    <source>
        <dbReference type="Proteomes" id="UP000027265"/>
    </source>
</evidence>
<dbReference type="EMBL" id="KL197716">
    <property type="protein sequence ID" value="KDQ58831.1"/>
    <property type="molecule type" value="Genomic_DNA"/>
</dbReference>
<organism evidence="2 3">
    <name type="scientific">Jaapia argillacea MUCL 33604</name>
    <dbReference type="NCBI Taxonomy" id="933084"/>
    <lineage>
        <taxon>Eukaryota</taxon>
        <taxon>Fungi</taxon>
        <taxon>Dikarya</taxon>
        <taxon>Basidiomycota</taxon>
        <taxon>Agaricomycotina</taxon>
        <taxon>Agaricomycetes</taxon>
        <taxon>Agaricomycetidae</taxon>
        <taxon>Jaapiales</taxon>
        <taxon>Jaapiaceae</taxon>
        <taxon>Jaapia</taxon>
    </lineage>
</organism>
<sequence length="191" mass="21767">MWYTNSLRLNAQRSSRDADKAGIYSSSLLLPVLVIQPIMIRIPSMKTYPIADGIPSLQSVLISHGQATEFVVTRASWRESHMHIDQPGDRVLSRKHGQTHRIFYTHSIHHFVPSFAPPQRNERQLDLLARRILRITCVLRAYSSKSWSQVRLRGGDGAEFEKESGMDQEAVRILYTDRDRRGSGGHFEGGQ</sequence>